<evidence type="ECO:0000256" key="1">
    <source>
        <dbReference type="SAM" id="Phobius"/>
    </source>
</evidence>
<keyword evidence="3" id="KW-1185">Reference proteome</keyword>
<dbReference type="Ensembl" id="ENSCINT00000032133.1">
    <property type="protein sequence ID" value="ENSCINP00000029819.1"/>
    <property type="gene ID" value="ENSCING00000018580.1"/>
</dbReference>
<reference evidence="3" key="1">
    <citation type="journal article" date="2002" name="Science">
        <title>The draft genome of Ciona intestinalis: insights into chordate and vertebrate origins.</title>
        <authorList>
            <person name="Dehal P."/>
            <person name="Satou Y."/>
            <person name="Campbell R.K."/>
            <person name="Chapman J."/>
            <person name="Degnan B."/>
            <person name="De Tomaso A."/>
            <person name="Davidson B."/>
            <person name="Di Gregorio A."/>
            <person name="Gelpke M."/>
            <person name="Goodstein D.M."/>
            <person name="Harafuji N."/>
            <person name="Hastings K.E."/>
            <person name="Ho I."/>
            <person name="Hotta K."/>
            <person name="Huang W."/>
            <person name="Kawashima T."/>
            <person name="Lemaire P."/>
            <person name="Martinez D."/>
            <person name="Meinertzhagen I.A."/>
            <person name="Necula S."/>
            <person name="Nonaka M."/>
            <person name="Putnam N."/>
            <person name="Rash S."/>
            <person name="Saiga H."/>
            <person name="Satake M."/>
            <person name="Terry A."/>
            <person name="Yamada L."/>
            <person name="Wang H.G."/>
            <person name="Awazu S."/>
            <person name="Azumi K."/>
            <person name="Boore J."/>
            <person name="Branno M."/>
            <person name="Chin-Bow S."/>
            <person name="DeSantis R."/>
            <person name="Doyle S."/>
            <person name="Francino P."/>
            <person name="Keys D.N."/>
            <person name="Haga S."/>
            <person name="Hayashi H."/>
            <person name="Hino K."/>
            <person name="Imai K.S."/>
            <person name="Inaba K."/>
            <person name="Kano S."/>
            <person name="Kobayashi K."/>
            <person name="Kobayashi M."/>
            <person name="Lee B.I."/>
            <person name="Makabe K.W."/>
            <person name="Manohar C."/>
            <person name="Matassi G."/>
            <person name="Medina M."/>
            <person name="Mochizuki Y."/>
            <person name="Mount S."/>
            <person name="Morishita T."/>
            <person name="Miura S."/>
            <person name="Nakayama A."/>
            <person name="Nishizaka S."/>
            <person name="Nomoto H."/>
            <person name="Ohta F."/>
            <person name="Oishi K."/>
            <person name="Rigoutsos I."/>
            <person name="Sano M."/>
            <person name="Sasaki A."/>
            <person name="Sasakura Y."/>
            <person name="Shoguchi E."/>
            <person name="Shin-i T."/>
            <person name="Spagnuolo A."/>
            <person name="Stainier D."/>
            <person name="Suzuki M.M."/>
            <person name="Tassy O."/>
            <person name="Takatori N."/>
            <person name="Tokuoka M."/>
            <person name="Yagi K."/>
            <person name="Yoshizaki F."/>
            <person name="Wada S."/>
            <person name="Zhang C."/>
            <person name="Hyatt P.D."/>
            <person name="Larimer F."/>
            <person name="Detter C."/>
            <person name="Doggett N."/>
            <person name="Glavina T."/>
            <person name="Hawkins T."/>
            <person name="Richardson P."/>
            <person name="Lucas S."/>
            <person name="Kohara Y."/>
            <person name="Levine M."/>
            <person name="Satoh N."/>
            <person name="Rokhsar D.S."/>
        </authorList>
    </citation>
    <scope>NUCLEOTIDE SEQUENCE [LARGE SCALE GENOMIC DNA]</scope>
</reference>
<accession>H2XJI7</accession>
<proteinExistence type="predicted"/>
<reference evidence="2" key="3">
    <citation type="submission" date="2025-09" db="UniProtKB">
        <authorList>
            <consortium name="Ensembl"/>
        </authorList>
    </citation>
    <scope>IDENTIFICATION</scope>
</reference>
<dbReference type="AlphaFoldDB" id="H2XJI7"/>
<dbReference type="InParanoid" id="H2XJI7"/>
<keyword evidence="1" id="KW-1133">Transmembrane helix</keyword>
<protein>
    <recommendedName>
        <fullName evidence="4">Immunoglobulin I-set domain-containing protein</fullName>
    </recommendedName>
</protein>
<dbReference type="Proteomes" id="UP000008144">
    <property type="component" value="Unassembled WGS sequence"/>
</dbReference>
<evidence type="ECO:0008006" key="4">
    <source>
        <dbReference type="Google" id="ProtNLM"/>
    </source>
</evidence>
<sequence>DGNGNSVLRILKVSDLNKGHIYCNIRNIVGNLTTEVLVRVHSNLAPLWPSLAIICEILIVLAVMYVVNKKSTSI</sequence>
<reference evidence="2" key="2">
    <citation type="submission" date="2025-08" db="UniProtKB">
        <authorList>
            <consortium name="Ensembl"/>
        </authorList>
    </citation>
    <scope>IDENTIFICATION</scope>
</reference>
<evidence type="ECO:0000313" key="3">
    <source>
        <dbReference type="Proteomes" id="UP000008144"/>
    </source>
</evidence>
<name>H2XJI7_CIOIN</name>
<keyword evidence="1" id="KW-0472">Membrane</keyword>
<dbReference type="HOGENOM" id="CLU_2694096_0_0_1"/>
<dbReference type="GeneTree" id="ENSGT00730000114355"/>
<keyword evidence="1" id="KW-0812">Transmembrane</keyword>
<evidence type="ECO:0000313" key="2">
    <source>
        <dbReference type="Ensembl" id="ENSCINP00000029819.1"/>
    </source>
</evidence>
<feature type="transmembrane region" description="Helical" evidence="1">
    <location>
        <begin position="47"/>
        <end position="67"/>
    </location>
</feature>
<organism evidence="2 3">
    <name type="scientific">Ciona intestinalis</name>
    <name type="common">Transparent sea squirt</name>
    <name type="synonym">Ascidia intestinalis</name>
    <dbReference type="NCBI Taxonomy" id="7719"/>
    <lineage>
        <taxon>Eukaryota</taxon>
        <taxon>Metazoa</taxon>
        <taxon>Chordata</taxon>
        <taxon>Tunicata</taxon>
        <taxon>Ascidiacea</taxon>
        <taxon>Phlebobranchia</taxon>
        <taxon>Cionidae</taxon>
        <taxon>Ciona</taxon>
    </lineage>
</organism>